<protein>
    <recommendedName>
        <fullName evidence="3">Lymphocyte expansion molecule</fullName>
    </recommendedName>
</protein>
<dbReference type="PANTHER" id="PTHR34914:SF1">
    <property type="entry name" value="LYMPHOCYTE EXPANSION MOLECULE"/>
    <property type="match status" value="1"/>
</dbReference>
<proteinExistence type="predicted"/>
<evidence type="ECO:0000313" key="1">
    <source>
        <dbReference type="EMBL" id="CAL7933091.1"/>
    </source>
</evidence>
<name>A0ABP1MZY2_XYLVO</name>
<dbReference type="InterPro" id="IPR033557">
    <property type="entry name" value="CIMAP2"/>
</dbReference>
<reference evidence="1 2" key="1">
    <citation type="submission" date="2024-08" db="EMBL/GenBank/DDBJ databases">
        <authorList>
            <person name="Will J Nash"/>
            <person name="Angela Man"/>
            <person name="Seanna McTaggart"/>
            <person name="Kendall Baker"/>
            <person name="Tom Barker"/>
            <person name="Leah Catchpole"/>
            <person name="Alex Durrant"/>
            <person name="Karim Gharbi"/>
            <person name="Naomi Irish"/>
            <person name="Gemy Kaithakottil"/>
            <person name="Debby Ku"/>
            <person name="Aaliyah Providence"/>
            <person name="Felix Shaw"/>
            <person name="David Swarbreck"/>
            <person name="Chris Watkins"/>
            <person name="Ann M. McCartney"/>
            <person name="Giulio Formenti"/>
            <person name="Alice Mouton"/>
            <person name="Noel Vella"/>
            <person name="Bjorn M von Reumont"/>
            <person name="Adriana Vella"/>
            <person name="Wilfried Haerty"/>
        </authorList>
    </citation>
    <scope>NUCLEOTIDE SEQUENCE [LARGE SCALE GENOMIC DNA]</scope>
</reference>
<sequence length="383" mass="43856">MSCGSKTQTFKLCRCACKWRCRCLIPRAKKPPPPFNSGLQRDVQLGLHPKLYTAASPLNKSAAGFYDPPAAKRRPKAISWDKELKTKEFSATMGGKFLEKHAAQRELLKTGRGPGTHKIQQWPEDVLNKHCKTVKRDVGFGTVPLFQPSWPSTIPGPGYTRKNPYHYIDQRRRQGPSCVPTFEYDGLRPRFRSVSKSWSLPCNLYDVKHPKSLETFLKKVTGKRGPYDLFTGPRDDSTIRSYQASMKLVDRGDWPRMLPSELDKLLHKSNYFKGRWTTCPRFPKISGMRIMLQDLALSYKDPKLPGPGHYNPKSPRKPKNVKNYPFNMNVEFIRPGPSSKIHPGPGRYNIRDARSIEGHGWTFVFKSRTARTKFIIIPTYNAF</sequence>
<keyword evidence="2" id="KW-1185">Reference proteome</keyword>
<evidence type="ECO:0008006" key="3">
    <source>
        <dbReference type="Google" id="ProtNLM"/>
    </source>
</evidence>
<dbReference type="InterPro" id="IPR010736">
    <property type="entry name" value="SHIPPO-rpt"/>
</dbReference>
<gene>
    <name evidence="1" type="ORF">XYLVIOL_LOCUS294</name>
</gene>
<evidence type="ECO:0000313" key="2">
    <source>
        <dbReference type="Proteomes" id="UP001642520"/>
    </source>
</evidence>
<dbReference type="Pfam" id="PF07004">
    <property type="entry name" value="SHIPPO-rpt"/>
    <property type="match status" value="2"/>
</dbReference>
<accession>A0ABP1MZY2</accession>
<dbReference type="Proteomes" id="UP001642520">
    <property type="component" value="Unassembled WGS sequence"/>
</dbReference>
<dbReference type="PANTHER" id="PTHR34914">
    <property type="entry name" value="LYMPHOCYTE EXPANSION MOLECULE"/>
    <property type="match status" value="1"/>
</dbReference>
<dbReference type="EMBL" id="CAXAJV020001280">
    <property type="protein sequence ID" value="CAL7933091.1"/>
    <property type="molecule type" value="Genomic_DNA"/>
</dbReference>
<organism evidence="1 2">
    <name type="scientific">Xylocopa violacea</name>
    <name type="common">Violet carpenter bee</name>
    <name type="synonym">Apis violacea</name>
    <dbReference type="NCBI Taxonomy" id="135666"/>
    <lineage>
        <taxon>Eukaryota</taxon>
        <taxon>Metazoa</taxon>
        <taxon>Ecdysozoa</taxon>
        <taxon>Arthropoda</taxon>
        <taxon>Hexapoda</taxon>
        <taxon>Insecta</taxon>
        <taxon>Pterygota</taxon>
        <taxon>Neoptera</taxon>
        <taxon>Endopterygota</taxon>
        <taxon>Hymenoptera</taxon>
        <taxon>Apocrita</taxon>
        <taxon>Aculeata</taxon>
        <taxon>Apoidea</taxon>
        <taxon>Anthophila</taxon>
        <taxon>Apidae</taxon>
        <taxon>Xylocopa</taxon>
        <taxon>Xylocopa</taxon>
    </lineage>
</organism>
<comment type="caution">
    <text evidence="1">The sequence shown here is derived from an EMBL/GenBank/DDBJ whole genome shotgun (WGS) entry which is preliminary data.</text>
</comment>